<protein>
    <submittedName>
        <fullName evidence="1">Uncharacterized protein</fullName>
    </submittedName>
</protein>
<dbReference type="EMBL" id="CABN01000064">
    <property type="protein sequence ID" value="CBH99861.1"/>
    <property type="molecule type" value="Genomic_DNA"/>
</dbReference>
<dbReference type="AlphaFoldDB" id="E6PY52"/>
<sequence length="82" mass="9316">METGMISLGRMKAHMMRRPSHTDHQSAVCNRQRIPIDRVEVECGMALCGGSVEASFLTCDIASVRDGLSRRNFRWQSNQDYL</sequence>
<name>E6PY52_9ZZZZ</name>
<comment type="caution">
    <text evidence="1">The sequence shown here is derived from an EMBL/GenBank/DDBJ whole genome shotgun (WGS) entry which is preliminary data.</text>
</comment>
<accession>E6PY52</accession>
<organism evidence="1">
    <name type="scientific">mine drainage metagenome</name>
    <dbReference type="NCBI Taxonomy" id="410659"/>
    <lineage>
        <taxon>unclassified sequences</taxon>
        <taxon>metagenomes</taxon>
        <taxon>ecological metagenomes</taxon>
    </lineage>
</organism>
<proteinExistence type="predicted"/>
<reference evidence="1" key="1">
    <citation type="submission" date="2009-10" db="EMBL/GenBank/DDBJ databases">
        <title>Diversity of trophic interactions inside an arsenic-rich microbial ecosystem.</title>
        <authorList>
            <person name="Bertin P.N."/>
            <person name="Heinrich-Salmeron A."/>
            <person name="Pelletier E."/>
            <person name="Goulhen-Chollet F."/>
            <person name="Arsene-Ploetze F."/>
            <person name="Gallien S."/>
            <person name="Calteau A."/>
            <person name="Vallenet D."/>
            <person name="Casiot C."/>
            <person name="Chane-Woon-Ming B."/>
            <person name="Giloteaux L."/>
            <person name="Barakat M."/>
            <person name="Bonnefoy V."/>
            <person name="Bruneel O."/>
            <person name="Chandler M."/>
            <person name="Cleiss J."/>
            <person name="Duran R."/>
            <person name="Elbaz-Poulichet F."/>
            <person name="Fonknechten N."/>
            <person name="Lauga B."/>
            <person name="Mornico D."/>
            <person name="Ortet P."/>
            <person name="Schaeffer C."/>
            <person name="Siguier P."/>
            <person name="Alexander Thil Smith A."/>
            <person name="Van Dorsselaer A."/>
            <person name="Weissenbach J."/>
            <person name="Medigue C."/>
            <person name="Le Paslier D."/>
        </authorList>
    </citation>
    <scope>NUCLEOTIDE SEQUENCE</scope>
</reference>
<evidence type="ECO:0000313" key="1">
    <source>
        <dbReference type="EMBL" id="CBH99861.1"/>
    </source>
</evidence>
<gene>
    <name evidence="1" type="ORF">CARN3_0825</name>
</gene>